<dbReference type="GO" id="GO:0005886">
    <property type="term" value="C:plasma membrane"/>
    <property type="evidence" value="ECO:0007669"/>
    <property type="project" value="UniProtKB-SubCell"/>
</dbReference>
<comment type="subcellular location">
    <subcellularLocation>
        <location evidence="1">Cell membrane</location>
        <topology evidence="1">Multi-pass membrane protein</topology>
    </subcellularLocation>
</comment>
<feature type="transmembrane region" description="Helical" evidence="14">
    <location>
        <begin position="649"/>
        <end position="670"/>
    </location>
</feature>
<comment type="similarity">
    <text evidence="2">Belongs to the glycosyltransferase 48 family.</text>
</comment>
<evidence type="ECO:0000313" key="17">
    <source>
        <dbReference type="Proteomes" id="UP000886520"/>
    </source>
</evidence>
<dbReference type="SMART" id="SM01205">
    <property type="entry name" value="FKS1_dom1"/>
    <property type="match status" value="1"/>
</dbReference>
<feature type="transmembrane region" description="Helical" evidence="14">
    <location>
        <begin position="704"/>
        <end position="737"/>
    </location>
</feature>
<proteinExistence type="inferred from homology"/>
<keyword evidence="11" id="KW-0961">Cell wall biogenesis/degradation</keyword>
<evidence type="ECO:0000256" key="9">
    <source>
        <dbReference type="ARBA" id="ARBA00022989"/>
    </source>
</evidence>
<evidence type="ECO:0000313" key="16">
    <source>
        <dbReference type="EMBL" id="KAI5059006.1"/>
    </source>
</evidence>
<feature type="transmembrane region" description="Helical" evidence="14">
    <location>
        <begin position="1821"/>
        <end position="1842"/>
    </location>
</feature>
<protein>
    <recommendedName>
        <fullName evidence="12">1,3-beta-glucan synthase</fullName>
        <ecNumber evidence="3">2.4.1.34</ecNumber>
    </recommendedName>
    <alternativeName>
        <fullName evidence="12">1,3-beta-glucan synthase</fullName>
    </alternativeName>
</protein>
<keyword evidence="6" id="KW-0808">Transferase</keyword>
<keyword evidence="7 14" id="KW-0812">Transmembrane</keyword>
<evidence type="ECO:0000256" key="1">
    <source>
        <dbReference type="ARBA" id="ARBA00004651"/>
    </source>
</evidence>
<comment type="caution">
    <text evidence="16">The sequence shown here is derived from an EMBL/GenBank/DDBJ whole genome shotgun (WGS) entry which is preliminary data.</text>
</comment>
<dbReference type="Pfam" id="PF14288">
    <property type="entry name" value="FKS1_dom1"/>
    <property type="match status" value="1"/>
</dbReference>
<evidence type="ECO:0000256" key="10">
    <source>
        <dbReference type="ARBA" id="ARBA00023136"/>
    </source>
</evidence>
<feature type="transmembrane region" description="Helical" evidence="14">
    <location>
        <begin position="1442"/>
        <end position="1466"/>
    </location>
</feature>
<organism evidence="16 17">
    <name type="scientific">Adiantum capillus-veneris</name>
    <name type="common">Maidenhair fern</name>
    <dbReference type="NCBI Taxonomy" id="13818"/>
    <lineage>
        <taxon>Eukaryota</taxon>
        <taxon>Viridiplantae</taxon>
        <taxon>Streptophyta</taxon>
        <taxon>Embryophyta</taxon>
        <taxon>Tracheophyta</taxon>
        <taxon>Polypodiopsida</taxon>
        <taxon>Polypodiidae</taxon>
        <taxon>Polypodiales</taxon>
        <taxon>Pteridineae</taxon>
        <taxon>Pteridaceae</taxon>
        <taxon>Vittarioideae</taxon>
        <taxon>Adiantum</taxon>
    </lineage>
</organism>
<dbReference type="InterPro" id="IPR058851">
    <property type="entry name" value="CALS1_helical"/>
</dbReference>
<dbReference type="EC" id="2.4.1.34" evidence="3"/>
<evidence type="ECO:0000256" key="8">
    <source>
        <dbReference type="ARBA" id="ARBA00022960"/>
    </source>
</evidence>
<sequence>MADRSRSRKQERVLHNWRRVFLSAMSQPSSRPGRLNSDLPDSVPTSLPQASTINTILQVANEIQHEAPNVSRILCEYAYSLSQSLDPNSEKRGVLQFKTGLIAVIKQKLAKKDGTTFDRWQDIATVEKFYNDYREKHHLDDLQGDGGVDSVEFQDAQLRSRVYTVLRVLKDCVYALARDSSIDPDTIIPPKLKKDMESDAKKSEAFQPYNILPLEARGVFDAILNFPEVIAARLALQFPALHFSNELSSPPQKWDVFDALKLAFGFQHDNVRNQREHLVLLLANGQFQLGSMPGPPGQGLDLKVIHELCNRLLGNYDKWCHYIRKEPVHKRRNSSEEEVAFMSLYLLIWGEAANVRFLPEALCYIFHNMATEFALMLDNKCVEVSVSCKTDNGQSFLDQIITPLYIALKAEASRSNGGRSGHSKWRNYDDFNEFFWSYSCFKELGWPMNYKSPFFGNSMDVQGSRGRRLGKTSFVEHRTFLHLYHSFLRTWILLVLMFQALTIIAFTKFSRQGLKILLSLGLTYFVMKLIESGLDIILMVGAYTSSRGNAITRIFSQFLFFGGCTGGFFFLYLKMMLEDNARSTYFNIYLLALGVYVALQLIISFFLHIPALRKQAEKSDRIKCFEAVKWLYQERYFVGRGLFERPRDYLRYVIFWIVVLGCKFTFSFFLQIKPLVDATTAITSLEVEIVYEWHDFFSKNNHNALAILFLWAPVLVIYLLDISIWYTIISAIWGGLLGARDRLGEIRSLEMLRNRFESFPEGFVNSMEHERLNELGIESPQEKVQRSAKQFAPFWNEIITCLRSEDYITNREKDLLLMPSNTAGLPLVQWPLFLLVSKVFLAMDLAMEKKESSEEIWEKLGKDQYMASAVREVFESVCMLLTDLVDGEGGKWFQRVFEDVNRSVIDKSFFAYFQINNIQDVVKKITALTGLLKSNNEGGVASAVQGLYEAVYNFLSDRSRDSYPKLSPADVRIKFGSVRLPKDDRKEAIKRLHSLLTIKESAATVPKNLEARRRLEFFTNSLFMKMPVPPTVRAMKSFSVYTPYYEEIVMYSKEELREDNEDGISTLFYLQKIFPDEWKNFLERIGLIEVTFDNQLKSGTLDPENLLKLRLWASYRGQTLARTVRGMMYYRRALMLQSFLEAGGKESWSEPASFDKSRQAKACADLKFTYVITCQKFGHQKAKKEAKANDILYLMKENEALRIAYIDEVESETGKGEKNYFSKLVKNDSGALKDQEIYSIKLPGNPILGEGKPENQNHAVIFTRGDAIQTIDMNQDNYFEEALKMRNLLQEFEGDYGLRAPTILGVREHVFTGSVSSLAWFMSNQETSFVTLGQRVLARPLKVRMHYGHPDVFDRLFHLTRGGFSKASKVINISEDIYAGFNSTLRQGNVTHHEYIQVGKGRDVGLNQIAMFEAKVSSGNGEQSLSRDVYRLGQLLDFFRMLSFYATSVGYYVCTMMTVLVVYVFLYGKAYLALSGVGRALEEEAVIMNNRALQSALDTQFLFQIGVFTAIPMLMGFILEQGVLKAIVSFITMQLQLCSVFFTFSLGTRTHYFGRTILHGGAKYRSTGRGFVVTHVKFAENYRLYSRSHFVKALEIAMLLIVYLAYGFEDSTTSYILLSFSSWFLALSWLFAPYIFNPSGFEWQKTVDDLDDWMGWLLYRGGVGVKSEESWEAWWEEEQGHIRHNRGRILETILSLRFFFFQYGVVYQLKAVDQNTSLTVYGLSWLVLVGVVLISKVFSFNSKASVRFQMLLRFIQGSLFISLIGALVAVVAVTSLTVGDVFASLLALIPTGWGILSIGIAWKGRVKALGLWSSFRAIARFYDAAMGMVIFLPIAFLSWFPFVSTFQTRLLFNQAFSRGLEISLILAGNRPNAQT</sequence>
<dbReference type="PANTHER" id="PTHR12741">
    <property type="entry name" value="LYST-INTERACTING PROTEIN LIP5 DOPAMINE RESPONSIVE PROTEIN DRG-1"/>
    <property type="match status" value="1"/>
</dbReference>
<dbReference type="Pfam" id="PF02364">
    <property type="entry name" value="Glucan_synthase"/>
    <property type="match status" value="1"/>
</dbReference>
<keyword evidence="4" id="KW-1003">Cell membrane</keyword>
<keyword evidence="10 14" id="KW-0472">Membrane</keyword>
<evidence type="ECO:0000259" key="15">
    <source>
        <dbReference type="SMART" id="SM01205"/>
    </source>
</evidence>
<evidence type="ECO:0000256" key="11">
    <source>
        <dbReference type="ARBA" id="ARBA00023316"/>
    </source>
</evidence>
<accession>A0A9D4Z403</accession>
<keyword evidence="9 14" id="KW-1133">Transmembrane helix</keyword>
<dbReference type="GO" id="GO:0008360">
    <property type="term" value="P:regulation of cell shape"/>
    <property type="evidence" value="ECO:0007669"/>
    <property type="project" value="UniProtKB-KW"/>
</dbReference>
<feature type="transmembrane region" description="Helical" evidence="14">
    <location>
        <begin position="1718"/>
        <end position="1738"/>
    </location>
</feature>
<feature type="transmembrane region" description="Helical" evidence="14">
    <location>
        <begin position="1781"/>
        <end position="1801"/>
    </location>
</feature>
<dbReference type="PANTHER" id="PTHR12741:SF47">
    <property type="entry name" value="CALLOSE SYNTHASE 9"/>
    <property type="match status" value="1"/>
</dbReference>
<keyword evidence="8" id="KW-0133">Cell shape</keyword>
<feature type="transmembrane region" description="Helical" evidence="14">
    <location>
        <begin position="491"/>
        <end position="510"/>
    </location>
</feature>
<feature type="domain" description="1,3-beta-glucan synthase component FKS1-like" evidence="15">
    <location>
        <begin position="336"/>
        <end position="449"/>
    </location>
</feature>
<evidence type="ECO:0000256" key="14">
    <source>
        <dbReference type="SAM" id="Phobius"/>
    </source>
</evidence>
<dbReference type="Pfam" id="PF25968">
    <property type="entry name" value="CALS1"/>
    <property type="match status" value="1"/>
</dbReference>
<dbReference type="EMBL" id="JABFUD020000025">
    <property type="protein sequence ID" value="KAI5059006.1"/>
    <property type="molecule type" value="Genomic_DNA"/>
</dbReference>
<dbReference type="GO" id="GO:0000148">
    <property type="term" value="C:1,3-beta-D-glucan synthase complex"/>
    <property type="evidence" value="ECO:0007669"/>
    <property type="project" value="InterPro"/>
</dbReference>
<dbReference type="InterPro" id="IPR003440">
    <property type="entry name" value="Glyco_trans_48_dom"/>
</dbReference>
<comment type="catalytic activity">
    <reaction evidence="13">
        <text>[(1-&gt;3)-beta-D-glucosyl](n) + UDP-alpha-D-glucose = [(1-&gt;3)-beta-D-glucosyl](n+1) + UDP + H(+)</text>
        <dbReference type="Rhea" id="RHEA:21476"/>
        <dbReference type="Rhea" id="RHEA-COMP:11146"/>
        <dbReference type="Rhea" id="RHEA-COMP:14303"/>
        <dbReference type="ChEBI" id="CHEBI:15378"/>
        <dbReference type="ChEBI" id="CHEBI:37671"/>
        <dbReference type="ChEBI" id="CHEBI:58223"/>
        <dbReference type="ChEBI" id="CHEBI:58885"/>
        <dbReference type="EC" id="2.4.1.34"/>
    </reaction>
</comment>
<dbReference type="OrthoDB" id="1880850at2759"/>
<evidence type="ECO:0000256" key="4">
    <source>
        <dbReference type="ARBA" id="ARBA00022475"/>
    </source>
</evidence>
<feature type="transmembrane region" description="Helical" evidence="14">
    <location>
        <begin position="1614"/>
        <end position="1636"/>
    </location>
</feature>
<evidence type="ECO:0000256" key="12">
    <source>
        <dbReference type="ARBA" id="ARBA00032165"/>
    </source>
</evidence>
<keyword evidence="5" id="KW-0328">Glycosyltransferase</keyword>
<feature type="transmembrane region" description="Helical" evidence="14">
    <location>
        <begin position="554"/>
        <end position="573"/>
    </location>
</feature>
<feature type="transmembrane region" description="Helical" evidence="14">
    <location>
        <begin position="1590"/>
        <end position="1608"/>
    </location>
</feature>
<name>A0A9D4Z403_ADICA</name>
<evidence type="ECO:0000256" key="13">
    <source>
        <dbReference type="ARBA" id="ARBA00047777"/>
    </source>
</evidence>
<dbReference type="GO" id="GO:0003843">
    <property type="term" value="F:1,3-beta-D-glucan synthase activity"/>
    <property type="evidence" value="ECO:0007669"/>
    <property type="project" value="UniProtKB-EC"/>
</dbReference>
<feature type="transmembrane region" description="Helical" evidence="14">
    <location>
        <begin position="516"/>
        <end position="542"/>
    </location>
</feature>
<feature type="transmembrane region" description="Helical" evidence="14">
    <location>
        <begin position="1689"/>
        <end position="1706"/>
    </location>
</feature>
<evidence type="ECO:0000256" key="2">
    <source>
        <dbReference type="ARBA" id="ARBA00009040"/>
    </source>
</evidence>
<dbReference type="GO" id="GO:0006075">
    <property type="term" value="P:(1-&gt;3)-beta-D-glucan biosynthetic process"/>
    <property type="evidence" value="ECO:0007669"/>
    <property type="project" value="InterPro"/>
</dbReference>
<dbReference type="InterPro" id="IPR023175">
    <property type="entry name" value="Vta1/CALS_N_sf"/>
</dbReference>
<dbReference type="Gene3D" id="1.25.40.270">
    <property type="entry name" value="Vacuolar protein sorting-associated protein vta1"/>
    <property type="match status" value="1"/>
</dbReference>
<feature type="transmembrane region" description="Helical" evidence="14">
    <location>
        <begin position="1501"/>
        <end position="1519"/>
    </location>
</feature>
<gene>
    <name evidence="16" type="ORF">GOP47_0025325</name>
</gene>
<evidence type="ECO:0000256" key="7">
    <source>
        <dbReference type="ARBA" id="ARBA00022692"/>
    </source>
</evidence>
<evidence type="ECO:0000256" key="3">
    <source>
        <dbReference type="ARBA" id="ARBA00012589"/>
    </source>
</evidence>
<feature type="transmembrane region" description="Helical" evidence="14">
    <location>
        <begin position="1750"/>
        <end position="1775"/>
    </location>
</feature>
<dbReference type="InterPro" id="IPR026899">
    <property type="entry name" value="FKS1-like_dom1"/>
</dbReference>
<feature type="transmembrane region" description="Helical" evidence="14">
    <location>
        <begin position="585"/>
        <end position="609"/>
    </location>
</feature>
<evidence type="ECO:0000256" key="6">
    <source>
        <dbReference type="ARBA" id="ARBA00022679"/>
    </source>
</evidence>
<reference evidence="16" key="1">
    <citation type="submission" date="2021-01" db="EMBL/GenBank/DDBJ databases">
        <title>Adiantum capillus-veneris genome.</title>
        <authorList>
            <person name="Fang Y."/>
            <person name="Liao Q."/>
        </authorList>
    </citation>
    <scope>NUCLEOTIDE SEQUENCE</scope>
    <source>
        <strain evidence="16">H3</strain>
        <tissue evidence="16">Leaf</tissue>
    </source>
</reference>
<keyword evidence="17" id="KW-1185">Reference proteome</keyword>
<dbReference type="Proteomes" id="UP000886520">
    <property type="component" value="Chromosome 25"/>
</dbReference>
<evidence type="ECO:0000256" key="5">
    <source>
        <dbReference type="ARBA" id="ARBA00022676"/>
    </source>
</evidence>